<keyword evidence="1" id="KW-0732">Signal</keyword>
<comment type="caution">
    <text evidence="2">The sequence shown here is derived from an EMBL/GenBank/DDBJ whole genome shotgun (WGS) entry which is preliminary data.</text>
</comment>
<reference evidence="2 3" key="1">
    <citation type="submission" date="2021-10" db="EMBL/GenBank/DDBJ databases">
        <authorList>
            <person name="Criscuolo A."/>
        </authorList>
    </citation>
    <scope>NUCLEOTIDE SEQUENCE [LARGE SCALE GENOMIC DNA]</scope>
    <source>
        <strain evidence="3">CIP 111883</strain>
    </source>
</reference>
<gene>
    <name evidence="2" type="ORF">BACCIP111883_03848</name>
</gene>
<evidence type="ECO:0008006" key="4">
    <source>
        <dbReference type="Google" id="ProtNLM"/>
    </source>
</evidence>
<proteinExistence type="predicted"/>
<dbReference type="EMBL" id="CAKJTJ010000033">
    <property type="protein sequence ID" value="CAG9623053.1"/>
    <property type="molecule type" value="Genomic_DNA"/>
</dbReference>
<organism evidence="2 3">
    <name type="scientific">Sutcliffiella rhizosphaerae</name>
    <dbReference type="NCBI Taxonomy" id="2880967"/>
    <lineage>
        <taxon>Bacteria</taxon>
        <taxon>Bacillati</taxon>
        <taxon>Bacillota</taxon>
        <taxon>Bacilli</taxon>
        <taxon>Bacillales</taxon>
        <taxon>Bacillaceae</taxon>
        <taxon>Sutcliffiella</taxon>
    </lineage>
</organism>
<sequence>MNYNKYFQVILLAGCLMITGCAASEISRVNELEVTGKTSPTKINDIESDEAVTEVNGQKGGGENCPDAEISYIDALMLNDINYHSDYPGYDAEKNDITVEEENEIGIVDYTLYGSACAHYKMTNGDATFLPEGTPIYSVKGYPSSFIVAAAGKIYVADMNNNANTAGELQPLKGLVKEIYFESAEDGRKLNSFSPQSLEEFVEVWETLKKEEHEVLYRNNSFEGERVFMRLMLHNGASFRLVYWSDTNTFSNGIIGNERIQEILLNELQ</sequence>
<dbReference type="Proteomes" id="UP000789833">
    <property type="component" value="Unassembled WGS sequence"/>
</dbReference>
<evidence type="ECO:0000313" key="2">
    <source>
        <dbReference type="EMBL" id="CAG9623053.1"/>
    </source>
</evidence>
<feature type="signal peptide" evidence="1">
    <location>
        <begin position="1"/>
        <end position="23"/>
    </location>
</feature>
<keyword evidence="3" id="KW-1185">Reference proteome</keyword>
<feature type="chain" id="PRO_5046138013" description="Lipoprotein" evidence="1">
    <location>
        <begin position="24"/>
        <end position="269"/>
    </location>
</feature>
<dbReference type="RefSeq" id="WP_230504139.1">
    <property type="nucleotide sequence ID" value="NZ_CAKJTJ010000033.1"/>
</dbReference>
<protein>
    <recommendedName>
        <fullName evidence="4">Lipoprotein</fullName>
    </recommendedName>
</protein>
<evidence type="ECO:0000256" key="1">
    <source>
        <dbReference type="SAM" id="SignalP"/>
    </source>
</evidence>
<name>A0ABN8ACT2_9BACI</name>
<evidence type="ECO:0000313" key="3">
    <source>
        <dbReference type="Proteomes" id="UP000789833"/>
    </source>
</evidence>
<dbReference type="PROSITE" id="PS51257">
    <property type="entry name" value="PROKAR_LIPOPROTEIN"/>
    <property type="match status" value="1"/>
</dbReference>
<accession>A0ABN8ACT2</accession>